<dbReference type="PROSITE" id="PS51318">
    <property type="entry name" value="TAT"/>
    <property type="match status" value="1"/>
</dbReference>
<evidence type="ECO:0000259" key="4">
    <source>
        <dbReference type="Pfam" id="PF05426"/>
    </source>
</evidence>
<dbReference type="Gene3D" id="1.50.10.100">
    <property type="entry name" value="Chondroitin AC/alginate lyase"/>
    <property type="match status" value="1"/>
</dbReference>
<keyword evidence="6" id="KW-1185">Reference proteome</keyword>
<evidence type="ECO:0000256" key="3">
    <source>
        <dbReference type="SAM" id="SignalP"/>
    </source>
</evidence>
<organism evidence="5 6">
    <name type="scientific">Paraburkholderia pallida</name>
    <dbReference type="NCBI Taxonomy" id="2547399"/>
    <lineage>
        <taxon>Bacteria</taxon>
        <taxon>Pseudomonadati</taxon>
        <taxon>Pseudomonadota</taxon>
        <taxon>Betaproteobacteria</taxon>
        <taxon>Burkholderiales</taxon>
        <taxon>Burkholderiaceae</taxon>
        <taxon>Paraburkholderia</taxon>
    </lineage>
</organism>
<reference evidence="5 6" key="1">
    <citation type="submission" date="2019-03" db="EMBL/GenBank/DDBJ databases">
        <title>Paraburkholderia sp. 7MH5, isolated from subtropical forest soil.</title>
        <authorList>
            <person name="Gao Z.-H."/>
            <person name="Qiu L.-H."/>
        </authorList>
    </citation>
    <scope>NUCLEOTIDE SEQUENCE [LARGE SCALE GENOMIC DNA]</scope>
    <source>
        <strain evidence="5 6">7MH5</strain>
    </source>
</reference>
<dbReference type="Proteomes" id="UP000295727">
    <property type="component" value="Chromosome 4"/>
</dbReference>
<dbReference type="AlphaFoldDB" id="A0A4V1B0N4"/>
<dbReference type="Pfam" id="PF05426">
    <property type="entry name" value="Alginate_lyase"/>
    <property type="match status" value="1"/>
</dbReference>
<dbReference type="GO" id="GO:0042597">
    <property type="term" value="C:periplasmic space"/>
    <property type="evidence" value="ECO:0007669"/>
    <property type="project" value="InterPro"/>
</dbReference>
<protein>
    <submittedName>
        <fullName evidence="5">Alginate lyase</fullName>
    </submittedName>
</protein>
<feature type="signal peptide" evidence="3">
    <location>
        <begin position="1"/>
        <end position="29"/>
    </location>
</feature>
<dbReference type="OrthoDB" id="1043373at2"/>
<keyword evidence="2 5" id="KW-0456">Lyase</keyword>
<keyword evidence="1 3" id="KW-0732">Signal</keyword>
<name>A0A4V1B0N4_9BURK</name>
<evidence type="ECO:0000256" key="2">
    <source>
        <dbReference type="ARBA" id="ARBA00023239"/>
    </source>
</evidence>
<dbReference type="KEGG" id="ppai:E1956_40345"/>
<sequence length="365" mass="39772">MTPRESEKRRPRRRFLGALAALCACGAFAPFDRARAQSAQATFVLSSPARAAQIRRRVPAPLAAALRAQADASMARVPHPRAVVHTQGLLPHEQDRDASVQAQEDWRQTLLQGLAWCVTGEDAYAAKAETYIEAWIPHYVSSSNPIDEADLVDLLFGFDFVRSRLPAATIEKARALGCQMARGYLGERRVGDPSTGLNNWQSHRVKLATAGAFLAGDAALISAAREAFFAHVARNVDAGGLTYDFGQRDAIHYVVYDLEPLMLAASIAAAHGQDWYGAPQIQGRLAAALGWLAPYAKGERAHEEFVHSTVRFDARRAAAHVEGYSGWWQREEASGLYGIAARLDPHFAPVAAALDPQPVVRALFV</sequence>
<gene>
    <name evidence="5" type="ORF">E1956_40345</name>
</gene>
<feature type="chain" id="PRO_5020568146" evidence="3">
    <location>
        <begin position="30"/>
        <end position="365"/>
    </location>
</feature>
<accession>A0A4V1B0N4</accession>
<proteinExistence type="predicted"/>
<dbReference type="SUPFAM" id="SSF48230">
    <property type="entry name" value="Chondroitin AC/alginate lyase"/>
    <property type="match status" value="1"/>
</dbReference>
<evidence type="ECO:0000256" key="1">
    <source>
        <dbReference type="ARBA" id="ARBA00022729"/>
    </source>
</evidence>
<evidence type="ECO:0000313" key="5">
    <source>
        <dbReference type="EMBL" id="QBR03383.1"/>
    </source>
</evidence>
<dbReference type="InterPro" id="IPR006311">
    <property type="entry name" value="TAT_signal"/>
</dbReference>
<dbReference type="InterPro" id="IPR008929">
    <property type="entry name" value="Chondroitin_lyas"/>
</dbReference>
<dbReference type="EMBL" id="CP038151">
    <property type="protein sequence ID" value="QBR03383.1"/>
    <property type="molecule type" value="Genomic_DNA"/>
</dbReference>
<feature type="domain" description="Alginate lyase" evidence="4">
    <location>
        <begin position="82"/>
        <end position="300"/>
    </location>
</feature>
<dbReference type="GO" id="GO:0016829">
    <property type="term" value="F:lyase activity"/>
    <property type="evidence" value="ECO:0007669"/>
    <property type="project" value="UniProtKB-KW"/>
</dbReference>
<dbReference type="RefSeq" id="WP_134758877.1">
    <property type="nucleotide sequence ID" value="NZ_CP038151.1"/>
</dbReference>
<evidence type="ECO:0000313" key="6">
    <source>
        <dbReference type="Proteomes" id="UP000295727"/>
    </source>
</evidence>
<dbReference type="InterPro" id="IPR008397">
    <property type="entry name" value="Alginate_lyase_dom"/>
</dbReference>
<dbReference type="PROSITE" id="PS51257">
    <property type="entry name" value="PROKAR_LIPOPROTEIN"/>
    <property type="match status" value="1"/>
</dbReference>